<gene>
    <name evidence="1" type="ORF">H8E80_07895</name>
</gene>
<sequence>MDTSKDNLERRCPRLGGPVSFRYCMLDGDNSLPCWKIFDCWWETFDVSTYLKQNLSEDQFNTIVNSKPKPKITSIIDLIEQAKSRVVE</sequence>
<organism evidence="1 2">
    <name type="scientific">Candidatus Desulfaltia bathyphila</name>
    <dbReference type="NCBI Taxonomy" id="2841697"/>
    <lineage>
        <taxon>Bacteria</taxon>
        <taxon>Pseudomonadati</taxon>
        <taxon>Thermodesulfobacteriota</taxon>
        <taxon>Desulfobacteria</taxon>
        <taxon>Desulfobacterales</taxon>
        <taxon>Desulfobacterales incertae sedis</taxon>
        <taxon>Candidatus Desulfaltia</taxon>
    </lineage>
</organism>
<name>A0A8J6TCD7_9BACT</name>
<reference evidence="1 2" key="1">
    <citation type="submission" date="2020-08" db="EMBL/GenBank/DDBJ databases">
        <title>Bridging the membrane lipid divide: bacteria of the FCB group superphylum have the potential to synthesize archaeal ether lipids.</title>
        <authorList>
            <person name="Villanueva L."/>
            <person name="Von Meijenfeldt F.A.B."/>
            <person name="Westbye A.B."/>
            <person name="Yadav S."/>
            <person name="Hopmans E.C."/>
            <person name="Dutilh B.E."/>
            <person name="Sinninghe Damste J.S."/>
        </authorList>
    </citation>
    <scope>NUCLEOTIDE SEQUENCE [LARGE SCALE GENOMIC DNA]</scope>
    <source>
        <strain evidence="1">NIOZ-UU82</strain>
    </source>
</reference>
<dbReference type="Proteomes" id="UP000603545">
    <property type="component" value="Unassembled WGS sequence"/>
</dbReference>
<dbReference type="EMBL" id="JACNLL010000071">
    <property type="protein sequence ID" value="MBC8199948.1"/>
    <property type="molecule type" value="Genomic_DNA"/>
</dbReference>
<dbReference type="AlphaFoldDB" id="A0A8J6TCD7"/>
<comment type="caution">
    <text evidence="1">The sequence shown here is derived from an EMBL/GenBank/DDBJ whole genome shotgun (WGS) entry which is preliminary data.</text>
</comment>
<proteinExistence type="predicted"/>
<evidence type="ECO:0000313" key="1">
    <source>
        <dbReference type="EMBL" id="MBC8199948.1"/>
    </source>
</evidence>
<accession>A0A8J6TCD7</accession>
<evidence type="ECO:0000313" key="2">
    <source>
        <dbReference type="Proteomes" id="UP000603545"/>
    </source>
</evidence>
<protein>
    <submittedName>
        <fullName evidence="1">Uncharacterized protein</fullName>
    </submittedName>
</protein>